<feature type="binding site" evidence="17">
    <location>
        <position position="276"/>
    </location>
    <ligand>
        <name>UDP-alpha-D-glucuronate</name>
        <dbReference type="ChEBI" id="CHEBI:58052"/>
    </ligand>
</feature>
<feature type="active site" description="Proton donor/acceptor" evidence="16">
    <location>
        <position position="381"/>
    </location>
</feature>
<dbReference type="GO" id="GO:0050650">
    <property type="term" value="P:chondroitin sulfate proteoglycan biosynthetic process"/>
    <property type="evidence" value="ECO:0000318"/>
    <property type="project" value="GO_Central"/>
</dbReference>
<dbReference type="FunFam" id="3.90.550.10:FF:000044">
    <property type="entry name" value="Galactosylgalactosylxylosylprotein 3-beta-glucuronosyltransferase"/>
    <property type="match status" value="1"/>
</dbReference>
<evidence type="ECO:0000256" key="14">
    <source>
        <dbReference type="ARBA" id="ARBA00023211"/>
    </source>
</evidence>
<evidence type="ECO:0000256" key="18">
    <source>
        <dbReference type="PIRSR" id="PIRSR605027-3"/>
    </source>
</evidence>
<evidence type="ECO:0000256" key="5">
    <source>
        <dbReference type="ARBA" id="ARBA00012641"/>
    </source>
</evidence>
<dbReference type="EC" id="2.4.1.135" evidence="5 20"/>
<dbReference type="Gene3D" id="3.90.550.10">
    <property type="entry name" value="Spore Coat Polysaccharide Biosynthesis Protein SpsA, Chain A"/>
    <property type="match status" value="1"/>
</dbReference>
<evidence type="ECO:0000256" key="6">
    <source>
        <dbReference type="ARBA" id="ARBA00022679"/>
    </source>
</evidence>
<dbReference type="PANTHER" id="PTHR10896">
    <property type="entry name" value="GALACTOSYLGALACTOSYLXYLOSYLPROTEIN 3-BETA-GLUCURONOSYLTRANSFERASE BETA-1,3-GLUCURONYLTRANSFERASE"/>
    <property type="match status" value="1"/>
</dbReference>
<dbReference type="eggNOG" id="KOG1476">
    <property type="taxonomic scope" value="Eukaryota"/>
</dbReference>
<dbReference type="STRING" id="6669.E9HHG8"/>
<keyword evidence="10" id="KW-1133">Transmembrane helix</keyword>
<evidence type="ECO:0000256" key="2">
    <source>
        <dbReference type="ARBA" id="ARBA00004323"/>
    </source>
</evidence>
<dbReference type="FunCoup" id="E9HHG8">
    <property type="interactions" value="155"/>
</dbReference>
<evidence type="ECO:0000256" key="15">
    <source>
        <dbReference type="ARBA" id="ARBA00047979"/>
    </source>
</evidence>
<name>E9HHG8_DAPPU</name>
<dbReference type="GO" id="GO:0015018">
    <property type="term" value="F:galactosylgalactosylxylosylprotein 3-beta-glucuronosyltransferase activity"/>
    <property type="evidence" value="ECO:0000318"/>
    <property type="project" value="GO_Central"/>
</dbReference>
<dbReference type="OrthoDB" id="675023at2759"/>
<feature type="binding site" evidence="17">
    <location>
        <position position="233"/>
    </location>
    <ligand>
        <name>UDP-alpha-D-glucuronate</name>
        <dbReference type="ChEBI" id="CHEBI:58052"/>
    </ligand>
</feature>
<evidence type="ECO:0000256" key="12">
    <source>
        <dbReference type="ARBA" id="ARBA00023136"/>
    </source>
</evidence>
<keyword evidence="13 19" id="KW-0325">Glycoprotein</keyword>
<dbReference type="UniPathway" id="UPA00378"/>
<keyword evidence="7" id="KW-0812">Transmembrane</keyword>
<dbReference type="PANTHER" id="PTHR10896:SF51">
    <property type="entry name" value="GALACTOSYLGALACTOSYLXYLOSYLPROTEIN 3-BETA-GLUCURONOSYLTRANSFERASE S"/>
    <property type="match status" value="1"/>
</dbReference>
<evidence type="ECO:0000256" key="1">
    <source>
        <dbReference type="ARBA" id="ARBA00001936"/>
    </source>
</evidence>
<feature type="binding site" evidence="18">
    <location>
        <position position="298"/>
    </location>
    <ligand>
        <name>Mn(2+)</name>
        <dbReference type="ChEBI" id="CHEBI:29035"/>
    </ligand>
</feature>
<proteinExistence type="inferred from homology"/>
<keyword evidence="12" id="KW-0472">Membrane</keyword>
<dbReference type="GO" id="GO:0046872">
    <property type="term" value="F:metal ion binding"/>
    <property type="evidence" value="ECO:0007669"/>
    <property type="project" value="UniProtKB-KW"/>
</dbReference>
<evidence type="ECO:0000313" key="21">
    <source>
        <dbReference type="EMBL" id="EFX68776.1"/>
    </source>
</evidence>
<comment type="cofactor">
    <cofactor evidence="1 18 20">
        <name>Mn(2+)</name>
        <dbReference type="ChEBI" id="CHEBI:29035"/>
    </cofactor>
</comment>
<evidence type="ECO:0000256" key="16">
    <source>
        <dbReference type="PIRSR" id="PIRSR605027-1"/>
    </source>
</evidence>
<dbReference type="InterPro" id="IPR005027">
    <property type="entry name" value="Glyco_trans_43"/>
</dbReference>
<feature type="binding site" evidence="17">
    <location>
        <position position="271"/>
    </location>
    <ligand>
        <name>UDP-alpha-D-glucuronate</name>
        <dbReference type="ChEBI" id="CHEBI:58052"/>
    </ligand>
</feature>
<keyword evidence="9 20" id="KW-0735">Signal-anchor</keyword>
<dbReference type="CDD" id="cd00218">
    <property type="entry name" value="GlcAT-I"/>
    <property type="match status" value="1"/>
</dbReference>
<sequence length="463" mass="51601">MYSRMKNKDGNVVVHYRKSKEINSLRRVLLSNIRRHMILSYYHKWNNTLCWIRMDGAIGMRVGSTEEMGLAERIYIVFDFADGQVIEKADSFPPLPSKSEKANGTAMLSGNHGCLVGISKPTVFTGASAMFLLVYLALWKYHDINNPLLASASSLPGDETRAAISLQDNIIEQPEQVTSCDPHVNVTTFKNESVPVIYFVTPTYARSVQMAELTRLGQTLSSVPALHWILVEDAPKCNPAVGKLLRRLGIPFTHLASAMPSAYKKLKNPPRGVSNRRAALQWIRSNVKQGVLYFGDDDNSYDLRLFDEIRDTRNISMFPVGLVGDYAVSAPVVYDGKVVGFYDSWPAGRRFAVDMAGFAVNIKLLHQFPNATFVYKVGFEEDSFLQEIVTDVGFIEAKAANCTQILVWHTRTVQVPMAMLQPPTLIIDDTSISGLLHALDENKLASFSTSRGKPSSVHYLTDV</sequence>
<evidence type="ECO:0000256" key="8">
    <source>
        <dbReference type="ARBA" id="ARBA00022723"/>
    </source>
</evidence>
<comment type="subcellular location">
    <subcellularLocation>
        <location evidence="2 20">Golgi apparatus membrane</location>
        <topology evidence="2 20">Single-pass type II membrane protein</topology>
    </subcellularLocation>
</comment>
<evidence type="ECO:0000313" key="22">
    <source>
        <dbReference type="Proteomes" id="UP000000305"/>
    </source>
</evidence>
<evidence type="ECO:0000256" key="3">
    <source>
        <dbReference type="ARBA" id="ARBA00004922"/>
    </source>
</evidence>
<evidence type="ECO:0000256" key="11">
    <source>
        <dbReference type="ARBA" id="ARBA00023034"/>
    </source>
</evidence>
<comment type="similarity">
    <text evidence="4 20">Belongs to the glycosyltransferase 43 family.</text>
</comment>
<gene>
    <name evidence="21" type="ORF">DAPPUDRAFT_259592</name>
</gene>
<keyword evidence="22" id="KW-1185">Reference proteome</keyword>
<feature type="binding site" evidence="17">
    <location>
        <begin position="202"/>
        <end position="204"/>
    </location>
    <ligand>
        <name>UDP-alpha-D-glucuronate</name>
        <dbReference type="ChEBI" id="CHEBI:58052"/>
    </ligand>
</feature>
<reference evidence="21 22" key="1">
    <citation type="journal article" date="2011" name="Science">
        <title>The ecoresponsive genome of Daphnia pulex.</title>
        <authorList>
            <person name="Colbourne J.K."/>
            <person name="Pfrender M.E."/>
            <person name="Gilbert D."/>
            <person name="Thomas W.K."/>
            <person name="Tucker A."/>
            <person name="Oakley T.H."/>
            <person name="Tokishita S."/>
            <person name="Aerts A."/>
            <person name="Arnold G.J."/>
            <person name="Basu M.K."/>
            <person name="Bauer D.J."/>
            <person name="Caceres C.E."/>
            <person name="Carmel L."/>
            <person name="Casola C."/>
            <person name="Choi J.H."/>
            <person name="Detter J.C."/>
            <person name="Dong Q."/>
            <person name="Dusheyko S."/>
            <person name="Eads B.D."/>
            <person name="Frohlich T."/>
            <person name="Geiler-Samerotte K.A."/>
            <person name="Gerlach D."/>
            <person name="Hatcher P."/>
            <person name="Jogdeo S."/>
            <person name="Krijgsveld J."/>
            <person name="Kriventseva E.V."/>
            <person name="Kultz D."/>
            <person name="Laforsch C."/>
            <person name="Lindquist E."/>
            <person name="Lopez J."/>
            <person name="Manak J.R."/>
            <person name="Muller J."/>
            <person name="Pangilinan J."/>
            <person name="Patwardhan R.P."/>
            <person name="Pitluck S."/>
            <person name="Pritham E.J."/>
            <person name="Rechtsteiner A."/>
            <person name="Rho M."/>
            <person name="Rogozin I.B."/>
            <person name="Sakarya O."/>
            <person name="Salamov A."/>
            <person name="Schaack S."/>
            <person name="Shapiro H."/>
            <person name="Shiga Y."/>
            <person name="Skalitzky C."/>
            <person name="Smith Z."/>
            <person name="Souvorov A."/>
            <person name="Sung W."/>
            <person name="Tang Z."/>
            <person name="Tsuchiya D."/>
            <person name="Tu H."/>
            <person name="Vos H."/>
            <person name="Wang M."/>
            <person name="Wolf Y.I."/>
            <person name="Yamagata H."/>
            <person name="Yamada T."/>
            <person name="Ye Y."/>
            <person name="Shaw J.R."/>
            <person name="Andrews J."/>
            <person name="Crease T.J."/>
            <person name="Tang H."/>
            <person name="Lucas S.M."/>
            <person name="Robertson H.M."/>
            <person name="Bork P."/>
            <person name="Koonin E.V."/>
            <person name="Zdobnov E.M."/>
            <person name="Grigoriev I.V."/>
            <person name="Lynch M."/>
            <person name="Boore J.L."/>
        </authorList>
    </citation>
    <scope>NUCLEOTIDE SEQUENCE [LARGE SCALE GENOMIC DNA]</scope>
</reference>
<evidence type="ECO:0000256" key="19">
    <source>
        <dbReference type="PIRSR" id="PIRSR605027-6"/>
    </source>
</evidence>
<comment type="pathway">
    <text evidence="3 20">Protein modification; protein glycosylation.</text>
</comment>
<accession>E9HHG8</accession>
<dbReference type="EMBL" id="GL732648">
    <property type="protein sequence ID" value="EFX68776.1"/>
    <property type="molecule type" value="Genomic_DNA"/>
</dbReference>
<feature type="glycosylation site" description="N-linked (GlcNAc...) asparagine" evidence="19">
    <location>
        <position position="401"/>
    </location>
</feature>
<dbReference type="HOGENOM" id="CLU_590889_0_0_1"/>
<dbReference type="PhylomeDB" id="E9HHG8"/>
<dbReference type="InParanoid" id="E9HHG8"/>
<dbReference type="GO" id="GO:0000139">
    <property type="term" value="C:Golgi membrane"/>
    <property type="evidence" value="ECO:0000318"/>
    <property type="project" value="GO_Central"/>
</dbReference>
<feature type="binding site" evidence="17">
    <location>
        <begin position="296"/>
        <end position="298"/>
    </location>
    <ligand>
        <name>UDP-alpha-D-glucuronate</name>
        <dbReference type="ChEBI" id="CHEBI:58052"/>
    </ligand>
</feature>
<keyword evidence="6 20" id="KW-0808">Transferase</keyword>
<dbReference type="GO" id="GO:0005975">
    <property type="term" value="P:carbohydrate metabolic process"/>
    <property type="evidence" value="ECO:0000318"/>
    <property type="project" value="GO_Central"/>
</dbReference>
<keyword evidence="11 20" id="KW-0333">Golgi apparatus</keyword>
<keyword evidence="14 18" id="KW-0464">Manganese</keyword>
<dbReference type="InterPro" id="IPR029044">
    <property type="entry name" value="Nucleotide-diphossugar_trans"/>
</dbReference>
<comment type="catalytic activity">
    <reaction evidence="15 20">
        <text>3-O-(beta-D-galactosyl-(1-&gt;3)-beta-D-galactosyl-(1-&gt;4)-beta-D-xylosyl)-L-seryl-[protein] + UDP-alpha-D-glucuronate = 3-O-(beta-D-GlcA-(1-&gt;3)-beta-D-Gal-(1-&gt;3)-beta-D-Gal-(1-&gt;4)-beta-D-Xyl)-L-seryl-[protein] + UDP + H(+)</text>
        <dbReference type="Rhea" id="RHEA:24168"/>
        <dbReference type="Rhea" id="RHEA-COMP:12571"/>
        <dbReference type="Rhea" id="RHEA-COMP:12573"/>
        <dbReference type="ChEBI" id="CHEBI:15378"/>
        <dbReference type="ChEBI" id="CHEBI:58052"/>
        <dbReference type="ChEBI" id="CHEBI:58223"/>
        <dbReference type="ChEBI" id="CHEBI:132090"/>
        <dbReference type="ChEBI" id="CHEBI:132093"/>
        <dbReference type="EC" id="2.4.1.135"/>
    </reaction>
</comment>
<evidence type="ECO:0000256" key="7">
    <source>
        <dbReference type="ARBA" id="ARBA00022692"/>
    </source>
</evidence>
<dbReference type="AlphaFoldDB" id="E9HHG8"/>
<evidence type="ECO:0000256" key="4">
    <source>
        <dbReference type="ARBA" id="ARBA00007706"/>
    </source>
</evidence>
<evidence type="ECO:0000256" key="10">
    <source>
        <dbReference type="ARBA" id="ARBA00022989"/>
    </source>
</evidence>
<evidence type="ECO:0000256" key="9">
    <source>
        <dbReference type="ARBA" id="ARBA00022968"/>
    </source>
</evidence>
<evidence type="ECO:0000256" key="20">
    <source>
        <dbReference type="RuleBase" id="RU363127"/>
    </source>
</evidence>
<organism evidence="21 22">
    <name type="scientific">Daphnia pulex</name>
    <name type="common">Water flea</name>
    <dbReference type="NCBI Taxonomy" id="6669"/>
    <lineage>
        <taxon>Eukaryota</taxon>
        <taxon>Metazoa</taxon>
        <taxon>Ecdysozoa</taxon>
        <taxon>Arthropoda</taxon>
        <taxon>Crustacea</taxon>
        <taxon>Branchiopoda</taxon>
        <taxon>Diplostraca</taxon>
        <taxon>Cladocera</taxon>
        <taxon>Anomopoda</taxon>
        <taxon>Daphniidae</taxon>
        <taxon>Daphnia</taxon>
    </lineage>
</organism>
<feature type="binding site" evidence="17">
    <location>
        <begin position="409"/>
        <end position="411"/>
    </location>
    <ligand>
        <name>UDP-alpha-D-glucuronate</name>
        <dbReference type="ChEBI" id="CHEBI:58052"/>
    </ligand>
</feature>
<dbReference type="KEGG" id="dpx:DAPPUDRAFT_259592"/>
<keyword evidence="8 18" id="KW-0479">Metal-binding</keyword>
<dbReference type="Proteomes" id="UP000000305">
    <property type="component" value="Unassembled WGS sequence"/>
</dbReference>
<dbReference type="Pfam" id="PF03360">
    <property type="entry name" value="Glyco_transf_43"/>
    <property type="match status" value="1"/>
</dbReference>
<protein>
    <recommendedName>
        <fullName evidence="5 20">Galactosylgalactosylxylosylprotein 3-beta-glucuronosyltransferase</fullName>
        <ecNumber evidence="5 20">2.4.1.135</ecNumber>
    </recommendedName>
</protein>
<evidence type="ECO:0000256" key="17">
    <source>
        <dbReference type="PIRSR" id="PIRSR605027-2"/>
    </source>
</evidence>
<evidence type="ECO:0000256" key="13">
    <source>
        <dbReference type="ARBA" id="ARBA00023180"/>
    </source>
</evidence>
<dbReference type="SUPFAM" id="SSF53448">
    <property type="entry name" value="Nucleotide-diphospho-sugar transferases"/>
    <property type="match status" value="1"/>
</dbReference>